<keyword evidence="1" id="KW-1133">Transmembrane helix</keyword>
<keyword evidence="1" id="KW-0812">Transmembrane</keyword>
<keyword evidence="1" id="KW-0472">Membrane</keyword>
<keyword evidence="3" id="KW-1185">Reference proteome</keyword>
<proteinExistence type="predicted"/>
<protein>
    <submittedName>
        <fullName evidence="2">Uncharacterized protein</fullName>
    </submittedName>
</protein>
<organism evidence="2 3">
    <name type="scientific">Brachyspira hampsonii</name>
    <dbReference type="NCBI Taxonomy" id="1287055"/>
    <lineage>
        <taxon>Bacteria</taxon>
        <taxon>Pseudomonadati</taxon>
        <taxon>Spirochaetota</taxon>
        <taxon>Spirochaetia</taxon>
        <taxon>Brachyspirales</taxon>
        <taxon>Brachyspiraceae</taxon>
        <taxon>Brachyspira</taxon>
    </lineage>
</organism>
<evidence type="ECO:0000313" key="2">
    <source>
        <dbReference type="EMBL" id="ASJ21531.1"/>
    </source>
</evidence>
<accession>A0AAC9TW38</accession>
<feature type="transmembrane region" description="Helical" evidence="1">
    <location>
        <begin position="22"/>
        <end position="43"/>
    </location>
</feature>
<evidence type="ECO:0000256" key="1">
    <source>
        <dbReference type="SAM" id="Phobius"/>
    </source>
</evidence>
<gene>
    <name evidence="2" type="ORF">BHAMNSH16_07705</name>
</gene>
<feature type="transmembrane region" description="Helical" evidence="1">
    <location>
        <begin position="55"/>
        <end position="71"/>
    </location>
</feature>
<evidence type="ECO:0000313" key="3">
    <source>
        <dbReference type="Proteomes" id="UP000264880"/>
    </source>
</evidence>
<name>A0AAC9TW38_9SPIR</name>
<dbReference type="KEGG" id="bhp:BHAMNSH16_07705"/>
<sequence>MLEIIFIVSALSLFLFTDFEKFFIAILDTVFELIKSLFIIIFLVKKFLVKNIIRFLYDIFIEPIIYIFGFLNKKNN</sequence>
<dbReference type="EMBL" id="CP019914">
    <property type="protein sequence ID" value="ASJ21531.1"/>
    <property type="molecule type" value="Genomic_DNA"/>
</dbReference>
<dbReference type="Proteomes" id="UP000264880">
    <property type="component" value="Chromosome"/>
</dbReference>
<dbReference type="AlphaFoldDB" id="A0AAC9TW38"/>
<reference evidence="2 3" key="1">
    <citation type="submission" date="2017-02" db="EMBL/GenBank/DDBJ databases">
        <title>Complete genome sequence of Brachyspira hampsonii genomovar I strain NSH-16 (ATCC BAA-2463).</title>
        <authorList>
            <person name="Mirajkar N.S."/>
            <person name="Gebhart C.J."/>
        </authorList>
    </citation>
    <scope>NUCLEOTIDE SEQUENCE [LARGE SCALE GENOMIC DNA]</scope>
    <source>
        <strain evidence="2 3">NSH-16</strain>
    </source>
</reference>